<proteinExistence type="predicted"/>
<evidence type="ECO:0000313" key="1">
    <source>
        <dbReference type="EMBL" id="ERI11367.1"/>
    </source>
</evidence>
<comment type="caution">
    <text evidence="1">The sequence shown here is derived from an EMBL/GenBank/DDBJ whole genome shotgun (WGS) entry which is preliminary data.</text>
</comment>
<name>U1YH01_ANEAE</name>
<dbReference type="Proteomes" id="UP000016511">
    <property type="component" value="Unassembled WGS sequence"/>
</dbReference>
<dbReference type="EMBL" id="AWSJ01000040">
    <property type="protein sequence ID" value="ERI11367.1"/>
    <property type="molecule type" value="Genomic_DNA"/>
</dbReference>
<dbReference type="HOGENOM" id="CLU_3195450_0_0_9"/>
<reference evidence="1 2" key="1">
    <citation type="submission" date="2013-08" db="EMBL/GenBank/DDBJ databases">
        <authorList>
            <person name="Weinstock G."/>
            <person name="Sodergren E."/>
            <person name="Wylie T."/>
            <person name="Fulton L."/>
            <person name="Fulton R."/>
            <person name="Fronick C."/>
            <person name="O'Laughlin M."/>
            <person name="Godfrey J."/>
            <person name="Miner T."/>
            <person name="Herter B."/>
            <person name="Appelbaum E."/>
            <person name="Cordes M."/>
            <person name="Lek S."/>
            <person name="Wollam A."/>
            <person name="Pepin K.H."/>
            <person name="Palsikar V.B."/>
            <person name="Mitreva M."/>
            <person name="Wilson R.K."/>
        </authorList>
    </citation>
    <scope>NUCLEOTIDE SEQUENCE [LARGE SCALE GENOMIC DNA]</scope>
    <source>
        <strain evidence="1 2">ATCC 12856</strain>
    </source>
</reference>
<accession>U1YH01</accession>
<organism evidence="1 2">
    <name type="scientific">Aneurinibacillus aneurinilyticus ATCC 12856</name>
    <dbReference type="NCBI Taxonomy" id="649747"/>
    <lineage>
        <taxon>Bacteria</taxon>
        <taxon>Bacillati</taxon>
        <taxon>Bacillota</taxon>
        <taxon>Bacilli</taxon>
        <taxon>Bacillales</taxon>
        <taxon>Paenibacillaceae</taxon>
        <taxon>Aneurinibacillus group</taxon>
        <taxon>Aneurinibacillus</taxon>
    </lineage>
</organism>
<dbReference type="AlphaFoldDB" id="U1YH01"/>
<keyword evidence="2" id="KW-1185">Reference proteome</keyword>
<gene>
    <name evidence="1" type="ORF">HMPREF0083_00511</name>
</gene>
<protein>
    <submittedName>
        <fullName evidence="1">Uncharacterized protein</fullName>
    </submittedName>
</protein>
<dbReference type="STRING" id="649747.HMPREF0083_00511"/>
<sequence length="45" mass="5480">MDKIETVVTKQRKTFKDYRLNPIYRCCAVREELIGMMLQSDRLTW</sequence>
<evidence type="ECO:0000313" key="2">
    <source>
        <dbReference type="Proteomes" id="UP000016511"/>
    </source>
</evidence>